<name>A0ABD2Z0W2_9GENT</name>
<evidence type="ECO:0000313" key="3">
    <source>
        <dbReference type="Proteomes" id="UP001630127"/>
    </source>
</evidence>
<organism evidence="2 3">
    <name type="scientific">Cinchona calisaya</name>
    <dbReference type="NCBI Taxonomy" id="153742"/>
    <lineage>
        <taxon>Eukaryota</taxon>
        <taxon>Viridiplantae</taxon>
        <taxon>Streptophyta</taxon>
        <taxon>Embryophyta</taxon>
        <taxon>Tracheophyta</taxon>
        <taxon>Spermatophyta</taxon>
        <taxon>Magnoliopsida</taxon>
        <taxon>eudicotyledons</taxon>
        <taxon>Gunneridae</taxon>
        <taxon>Pentapetalae</taxon>
        <taxon>asterids</taxon>
        <taxon>lamiids</taxon>
        <taxon>Gentianales</taxon>
        <taxon>Rubiaceae</taxon>
        <taxon>Cinchonoideae</taxon>
        <taxon>Cinchoneae</taxon>
        <taxon>Cinchona</taxon>
    </lineage>
</organism>
<sequence length="388" mass="43736">MASTSSKDSDNTTIPTDKATSFGGMMLAEDVPCCVIKKVRKVGRIGSSIKSTQSVNKFLMYDGLGKDLTKFCKISGKIGFRKALGQVHKWFPTLEFENKSSHASNRKLPWADNGARGRIQEAKGASGDLVYFAHMYKDFEPLIALQKAHSLDFVMIFELHKALWKERSSKRKAPALKAAKKKAKSSSTSMTSSLDEDIPIFSPQQRKRKNPSLPHSSFVPVLSLIHLPYTILLVPESKHIVDIKELRWEICQLAGDLNSKQEKLNRHKAEVKELKTFHLDSLVNNASHFICSDALKDNLAILCFNMSRLGFKKTLQEVKTRYSDHPLDFASFKRYDVDETNELVTNLGMKFTELRIVEDLFKGVLIEEEKYENDGGDDGEVNSQSVVE</sequence>
<proteinExistence type="predicted"/>
<dbReference type="Proteomes" id="UP001630127">
    <property type="component" value="Unassembled WGS sequence"/>
</dbReference>
<protein>
    <submittedName>
        <fullName evidence="2">Uncharacterized protein</fullName>
    </submittedName>
</protein>
<evidence type="ECO:0000313" key="2">
    <source>
        <dbReference type="EMBL" id="KAL3513155.1"/>
    </source>
</evidence>
<evidence type="ECO:0000256" key="1">
    <source>
        <dbReference type="SAM" id="MobiDB-lite"/>
    </source>
</evidence>
<feature type="compositionally biased region" description="Basic residues" evidence="1">
    <location>
        <begin position="174"/>
        <end position="184"/>
    </location>
</feature>
<feature type="region of interest" description="Disordered" evidence="1">
    <location>
        <begin position="174"/>
        <end position="213"/>
    </location>
</feature>
<gene>
    <name evidence="2" type="ORF">ACH5RR_025872</name>
</gene>
<accession>A0ABD2Z0W2</accession>
<comment type="caution">
    <text evidence="2">The sequence shown here is derived from an EMBL/GenBank/DDBJ whole genome shotgun (WGS) entry which is preliminary data.</text>
</comment>
<reference evidence="2 3" key="1">
    <citation type="submission" date="2024-11" db="EMBL/GenBank/DDBJ databases">
        <title>A near-complete genome assembly of Cinchona calisaya.</title>
        <authorList>
            <person name="Lian D.C."/>
            <person name="Zhao X.W."/>
            <person name="Wei L."/>
        </authorList>
    </citation>
    <scope>NUCLEOTIDE SEQUENCE [LARGE SCALE GENOMIC DNA]</scope>
    <source>
        <tissue evidence="2">Nenye</tissue>
    </source>
</reference>
<dbReference type="AlphaFoldDB" id="A0ABD2Z0W2"/>
<dbReference type="EMBL" id="JBJUIK010000011">
    <property type="protein sequence ID" value="KAL3513155.1"/>
    <property type="molecule type" value="Genomic_DNA"/>
</dbReference>
<keyword evidence="3" id="KW-1185">Reference proteome</keyword>